<evidence type="ECO:0000256" key="3">
    <source>
        <dbReference type="ARBA" id="ARBA00022448"/>
    </source>
</evidence>
<feature type="transmembrane region" description="Helical" evidence="8">
    <location>
        <begin position="104"/>
        <end position="129"/>
    </location>
</feature>
<gene>
    <name evidence="10" type="ordered locus">Mpet_2645</name>
</gene>
<feature type="transmembrane region" description="Helical" evidence="8">
    <location>
        <begin position="186"/>
        <end position="207"/>
    </location>
</feature>
<dbReference type="RefSeq" id="WP_013330561.1">
    <property type="nucleotide sequence ID" value="NC_014507.1"/>
</dbReference>
<evidence type="ECO:0000256" key="8">
    <source>
        <dbReference type="RuleBase" id="RU363043"/>
    </source>
</evidence>
<comment type="subcellular location">
    <subcellularLocation>
        <location evidence="1 8">Cell membrane</location>
        <topology evidence="1 8">Multi-pass membrane protein</topology>
    </subcellularLocation>
</comment>
<dbReference type="OrthoDB" id="11402at2157"/>
<dbReference type="CDD" id="cd06261">
    <property type="entry name" value="TM_PBP2"/>
    <property type="match status" value="1"/>
</dbReference>
<comment type="similarity">
    <text evidence="2 8">Belongs to the binding-protein-dependent transport system permease family. CysTW subfamily.</text>
</comment>
<dbReference type="HOGENOM" id="CLU_033621_2_2_2"/>
<feature type="transmembrane region" description="Helical" evidence="8">
    <location>
        <begin position="269"/>
        <end position="291"/>
    </location>
</feature>
<accession>E1RG74</accession>
<dbReference type="EMBL" id="CP002117">
    <property type="protein sequence ID" value="ADN37388.1"/>
    <property type="molecule type" value="Genomic_DNA"/>
</dbReference>
<dbReference type="AlphaFoldDB" id="E1RG74"/>
<dbReference type="PANTHER" id="PTHR43470:SF3">
    <property type="entry name" value="PHOSPHATE TRANSPORT SYSTEM PERMEASE PROTEIN PSTA-RELATED"/>
    <property type="match status" value="1"/>
</dbReference>
<organism evidence="10 11">
    <name type="scientific">Methanolacinia petrolearia (strain DSM 11571 / OCM 486 / SEBR 4847)</name>
    <name type="common">Methanoplanus petrolearius</name>
    <dbReference type="NCBI Taxonomy" id="679926"/>
    <lineage>
        <taxon>Archaea</taxon>
        <taxon>Methanobacteriati</taxon>
        <taxon>Methanobacteriota</taxon>
        <taxon>Stenosarchaea group</taxon>
        <taxon>Methanomicrobia</taxon>
        <taxon>Methanomicrobiales</taxon>
        <taxon>Methanomicrobiaceae</taxon>
        <taxon>Methanolacinia</taxon>
    </lineage>
</organism>
<dbReference type="PROSITE" id="PS50928">
    <property type="entry name" value="ABC_TM1"/>
    <property type="match status" value="1"/>
</dbReference>
<dbReference type="GO" id="GO:0005315">
    <property type="term" value="F:phosphate transmembrane transporter activity"/>
    <property type="evidence" value="ECO:0007669"/>
    <property type="project" value="InterPro"/>
</dbReference>
<feature type="transmembrane region" description="Helical" evidence="8">
    <location>
        <begin position="55"/>
        <end position="83"/>
    </location>
</feature>
<dbReference type="GO" id="GO:0005886">
    <property type="term" value="C:plasma membrane"/>
    <property type="evidence" value="ECO:0007669"/>
    <property type="project" value="UniProtKB-SubCell"/>
</dbReference>
<evidence type="ECO:0000256" key="5">
    <source>
        <dbReference type="ARBA" id="ARBA00022692"/>
    </source>
</evidence>
<evidence type="ECO:0000256" key="4">
    <source>
        <dbReference type="ARBA" id="ARBA00022475"/>
    </source>
</evidence>
<dbReference type="KEGG" id="mpi:Mpet_2645"/>
<protein>
    <recommendedName>
        <fullName evidence="8">Phosphate transport system permease protein PstA</fullName>
    </recommendedName>
</protein>
<dbReference type="STRING" id="679926.Mpet_2645"/>
<reference evidence="10 11" key="1">
    <citation type="journal article" date="2010" name="Stand. Genomic Sci.">
        <title>Complete genome sequence of Methanoplanus petrolearius type strain (SEBR 4847).</title>
        <authorList>
            <person name="Brambilla E."/>
            <person name="Djao O.D."/>
            <person name="Daligault H."/>
            <person name="Lapidus A."/>
            <person name="Lucas S."/>
            <person name="Hammon N."/>
            <person name="Nolan M."/>
            <person name="Tice H."/>
            <person name="Cheng J.F."/>
            <person name="Han C."/>
            <person name="Tapia R."/>
            <person name="Goodwin L."/>
            <person name="Pitluck S."/>
            <person name="Liolios K."/>
            <person name="Ivanova N."/>
            <person name="Mavromatis K."/>
            <person name="Mikhailova N."/>
            <person name="Pati A."/>
            <person name="Chen A."/>
            <person name="Palaniappan K."/>
            <person name="Land M."/>
            <person name="Hauser L."/>
            <person name="Chang Y.J."/>
            <person name="Jeffries C.D."/>
            <person name="Rohde M."/>
            <person name="Spring S."/>
            <person name="Sikorski J."/>
            <person name="Goker M."/>
            <person name="Woyke T."/>
            <person name="Bristow J."/>
            <person name="Eisen J.A."/>
            <person name="Markowitz V."/>
            <person name="Hugenholtz P."/>
            <person name="Kyrpides N.C."/>
            <person name="Klenk H.P."/>
        </authorList>
    </citation>
    <scope>NUCLEOTIDE SEQUENCE [LARGE SCALE GENOMIC DNA]</scope>
    <source>
        <strain evidence="11">DSM 11571 / OCM 486 / SEBR 4847</strain>
    </source>
</reference>
<feature type="transmembrane region" description="Helical" evidence="8">
    <location>
        <begin position="135"/>
        <end position="153"/>
    </location>
</feature>
<feature type="domain" description="ABC transmembrane type-1" evidence="9">
    <location>
        <begin position="64"/>
        <end position="287"/>
    </location>
</feature>
<evidence type="ECO:0000259" key="9">
    <source>
        <dbReference type="PROSITE" id="PS50928"/>
    </source>
</evidence>
<dbReference type="InterPro" id="IPR000515">
    <property type="entry name" value="MetI-like"/>
</dbReference>
<proteinExistence type="inferred from homology"/>
<dbReference type="eggNOG" id="arCOG00168">
    <property type="taxonomic scope" value="Archaea"/>
</dbReference>
<dbReference type="InterPro" id="IPR005672">
    <property type="entry name" value="Phosphate_PstA"/>
</dbReference>
<feature type="transmembrane region" description="Helical" evidence="8">
    <location>
        <begin position="12"/>
        <end position="35"/>
    </location>
</feature>
<dbReference type="Gene3D" id="1.10.3720.10">
    <property type="entry name" value="MetI-like"/>
    <property type="match status" value="1"/>
</dbReference>
<evidence type="ECO:0000313" key="11">
    <source>
        <dbReference type="Proteomes" id="UP000006565"/>
    </source>
</evidence>
<evidence type="ECO:0000256" key="6">
    <source>
        <dbReference type="ARBA" id="ARBA00022989"/>
    </source>
</evidence>
<evidence type="ECO:0000256" key="7">
    <source>
        <dbReference type="ARBA" id="ARBA00023136"/>
    </source>
</evidence>
<sequence>MNFRMAEEKFFLVVSCLATAFAIGTLVYIIGTIFMEALPSLSLEFITTAESDFPGVGGAIANAIVGTILISFFATLLATPLAIGTAIYLQKYAKESLFTKTVRFLIEVLSGTPSIVIGIFGMLVLVYYMKNITGGFSLISGSIALAILIMPVIERAVEDAIFAVPKSIESGSYALGANKWETIRNITLPTAISGIMTGIILGFGRAAEESAVVILTAGYSQFMPEFAIKSSDKLAAGFKIYPIQDLVGTLPYSVYHGYENSNVIPISDAFAAAFVLIVIVLSINVVAKILLWRYKIEL</sequence>
<dbReference type="GO" id="GO:0035435">
    <property type="term" value="P:phosphate ion transmembrane transport"/>
    <property type="evidence" value="ECO:0007669"/>
    <property type="project" value="InterPro"/>
</dbReference>
<dbReference type="NCBIfam" id="TIGR00974">
    <property type="entry name" value="3a0107s02c"/>
    <property type="match status" value="1"/>
</dbReference>
<keyword evidence="7 8" id="KW-0472">Membrane</keyword>
<evidence type="ECO:0000313" key="10">
    <source>
        <dbReference type="EMBL" id="ADN37388.1"/>
    </source>
</evidence>
<keyword evidence="5 8" id="KW-0812">Transmembrane</keyword>
<keyword evidence="11" id="KW-1185">Reference proteome</keyword>
<dbReference type="Pfam" id="PF00528">
    <property type="entry name" value="BPD_transp_1"/>
    <property type="match status" value="1"/>
</dbReference>
<evidence type="ECO:0000256" key="1">
    <source>
        <dbReference type="ARBA" id="ARBA00004651"/>
    </source>
</evidence>
<dbReference type="SUPFAM" id="SSF161098">
    <property type="entry name" value="MetI-like"/>
    <property type="match status" value="1"/>
</dbReference>
<dbReference type="Proteomes" id="UP000006565">
    <property type="component" value="Chromosome"/>
</dbReference>
<keyword evidence="4 8" id="KW-1003">Cell membrane</keyword>
<keyword evidence="3" id="KW-0813">Transport</keyword>
<dbReference type="InterPro" id="IPR035906">
    <property type="entry name" value="MetI-like_sf"/>
</dbReference>
<dbReference type="PANTHER" id="PTHR43470">
    <property type="entry name" value="PHOSPHATE TRANSPORT SYSTEM PERMEASE PROTEIN PSTA-RELATED"/>
    <property type="match status" value="1"/>
</dbReference>
<name>E1RG74_METP4</name>
<dbReference type="GeneID" id="9745138"/>
<evidence type="ECO:0000256" key="2">
    <source>
        <dbReference type="ARBA" id="ARBA00007069"/>
    </source>
</evidence>
<keyword evidence="6 8" id="KW-1133">Transmembrane helix</keyword>